<protein>
    <recommendedName>
        <fullName evidence="5">Transcriptional regulator</fullName>
    </recommendedName>
</protein>
<dbReference type="PATRIC" id="fig|1141662.3.peg.1600"/>
<dbReference type="Pfam" id="PF14502">
    <property type="entry name" value="HTH_41"/>
    <property type="match status" value="1"/>
</dbReference>
<dbReference type="InterPro" id="IPR032791">
    <property type="entry name" value="YhfZ_C"/>
</dbReference>
<dbReference type="AlphaFoldDB" id="K8WQC0"/>
<dbReference type="Gene3D" id="3.40.190.10">
    <property type="entry name" value="Periplasmic binding protein-like II"/>
    <property type="match status" value="2"/>
</dbReference>
<evidence type="ECO:0000313" key="4">
    <source>
        <dbReference type="Proteomes" id="UP000009336"/>
    </source>
</evidence>
<dbReference type="eggNOG" id="COG2188">
    <property type="taxonomic scope" value="Bacteria"/>
</dbReference>
<sequence>MSQAFIKKEGIAQSYLSRYLLVLEKGCRLKTIGELAKDCDLSVGLMQSALKSLEALGAINIERRGRNGSFIAMIDHKLLIKFANIGNIVCAMPLPYARVYEGLASGLKTQFLDIPFYFAHMRGSDIRIECLENGVYDLAVTSRLAAEQHLIEHNVHIALALGKYSYAEGHKLIYRQGALNDIRRVGVDSTSTDQKIITEQWSTGGNYDFVDVSYHECLNKIVSGEIDAAIWNVGQGKELEQLGLTTQSLVDDKNLNHDYFYKASEAVILTRKDDIQLQQLITTMIDPNALLAHQKHVIDGVIEPVY</sequence>
<dbReference type="InterPro" id="IPR041444">
    <property type="entry name" value="HTH_41"/>
</dbReference>
<proteinExistence type="predicted"/>
<gene>
    <name evidence="3" type="ORF">OOA_07897</name>
</gene>
<feature type="domain" description="YhfZ helix-turn-helix" evidence="1">
    <location>
        <begin position="26"/>
        <end position="71"/>
    </location>
</feature>
<dbReference type="HOGENOM" id="CLU_073294_1_0_6"/>
<evidence type="ECO:0008006" key="5">
    <source>
        <dbReference type="Google" id="ProtNLM"/>
    </source>
</evidence>
<dbReference type="OrthoDB" id="147067at2"/>
<dbReference type="STRING" id="1141662.OOA_07897"/>
<evidence type="ECO:0000259" key="1">
    <source>
        <dbReference type="Pfam" id="PF14502"/>
    </source>
</evidence>
<organism evidence="3 4">
    <name type="scientific">Providencia burhodogranariea DSM 19968</name>
    <dbReference type="NCBI Taxonomy" id="1141662"/>
    <lineage>
        <taxon>Bacteria</taxon>
        <taxon>Pseudomonadati</taxon>
        <taxon>Pseudomonadota</taxon>
        <taxon>Gammaproteobacteria</taxon>
        <taxon>Enterobacterales</taxon>
        <taxon>Morganellaceae</taxon>
        <taxon>Providencia</taxon>
    </lineage>
</organism>
<name>K8WQC0_9GAMM</name>
<keyword evidence="4" id="KW-1185">Reference proteome</keyword>
<evidence type="ECO:0000259" key="2">
    <source>
        <dbReference type="Pfam" id="PF14503"/>
    </source>
</evidence>
<reference evidence="3 4" key="1">
    <citation type="journal article" date="2012" name="BMC Genomics">
        <title>Comparative genomics of bacteria in the genus Providencia isolated from wild Drosophila melanogaster.</title>
        <authorList>
            <person name="Galac M.R."/>
            <person name="Lazzaro B.P."/>
        </authorList>
    </citation>
    <scope>NUCLEOTIDE SEQUENCE [LARGE SCALE GENOMIC DNA]</scope>
    <source>
        <strain evidence="3 4">DSM 19968</strain>
    </source>
</reference>
<accession>K8WQC0</accession>
<dbReference type="Pfam" id="PF14503">
    <property type="entry name" value="YhfZ_C"/>
    <property type="match status" value="1"/>
</dbReference>
<dbReference type="Proteomes" id="UP000009336">
    <property type="component" value="Unassembled WGS sequence"/>
</dbReference>
<comment type="caution">
    <text evidence="3">The sequence shown here is derived from an EMBL/GenBank/DDBJ whole genome shotgun (WGS) entry which is preliminary data.</text>
</comment>
<dbReference type="EMBL" id="AKKL01000021">
    <property type="protein sequence ID" value="EKT62156.1"/>
    <property type="molecule type" value="Genomic_DNA"/>
</dbReference>
<feature type="domain" description="Uncharacterised protein YhfZ C-terminal" evidence="2">
    <location>
        <begin position="75"/>
        <end position="306"/>
    </location>
</feature>
<evidence type="ECO:0000313" key="3">
    <source>
        <dbReference type="EMBL" id="EKT62156.1"/>
    </source>
</evidence>
<dbReference type="RefSeq" id="WP_008911602.1">
    <property type="nucleotide sequence ID" value="NZ_KB233222.1"/>
</dbReference>
<dbReference type="SUPFAM" id="SSF53850">
    <property type="entry name" value="Periplasmic binding protein-like II"/>
    <property type="match status" value="1"/>
</dbReference>
<dbReference type="NCBIfam" id="NF041241">
    <property type="entry name" value="YhfZ_full"/>
    <property type="match status" value="1"/>
</dbReference>